<dbReference type="PANTHER" id="PTHR30012:SF0">
    <property type="entry name" value="TYPE II SECRETION SYSTEM PROTEIN F-RELATED"/>
    <property type="match status" value="1"/>
</dbReference>
<reference evidence="2" key="1">
    <citation type="submission" date="2020-07" db="EMBL/GenBank/DDBJ databases">
        <title>A pangenomic view of the genus Pectobacterium provides insights into genome organization, phylogeny, and virulence.</title>
        <authorList>
            <person name="Jonkheer E."/>
            <person name="Brankovics B."/>
            <person name="Houwers I."/>
            <person name="Van Der Wolf J."/>
            <person name="Bonants P."/>
            <person name="Vreeburg R."/>
            <person name="Bollema R."/>
            <person name="De Haan J."/>
            <person name="Berke L."/>
            <person name="De Ridder D."/>
            <person name="Smit S."/>
            <person name="Van Der Lee T.A.J."/>
        </authorList>
    </citation>
    <scope>NUCLEOTIDE SEQUENCE</scope>
    <source>
        <strain evidence="2">NAK:433</strain>
    </source>
</reference>
<gene>
    <name evidence="2" type="ORF">H4F45_20810</name>
</gene>
<organism evidence="2 3">
    <name type="scientific">Pectobacterium brasiliense</name>
    <dbReference type="NCBI Taxonomy" id="180957"/>
    <lineage>
        <taxon>Bacteria</taxon>
        <taxon>Pseudomonadati</taxon>
        <taxon>Pseudomonadota</taxon>
        <taxon>Gammaproteobacteria</taxon>
        <taxon>Enterobacterales</taxon>
        <taxon>Pectobacteriaceae</taxon>
        <taxon>Pectobacterium</taxon>
    </lineage>
</organism>
<proteinExistence type="predicted"/>
<name>A0AAE3BGS6_9GAMM</name>
<comment type="caution">
    <text evidence="2">The sequence shown here is derived from an EMBL/GenBank/DDBJ whole genome shotgun (WGS) entry which is preliminary data.</text>
</comment>
<keyword evidence="1" id="KW-0812">Transmembrane</keyword>
<protein>
    <submittedName>
        <fullName evidence="2">Type II secretion system protein GspF</fullName>
    </submittedName>
</protein>
<keyword evidence="1" id="KW-0472">Membrane</keyword>
<feature type="non-terminal residue" evidence="2">
    <location>
        <position position="1"/>
    </location>
</feature>
<dbReference type="InterPro" id="IPR003004">
    <property type="entry name" value="GspF/PilC"/>
</dbReference>
<evidence type="ECO:0000256" key="1">
    <source>
        <dbReference type="SAM" id="Phobius"/>
    </source>
</evidence>
<feature type="transmembrane region" description="Helical" evidence="1">
    <location>
        <begin position="12"/>
        <end position="32"/>
    </location>
</feature>
<keyword evidence="1" id="KW-1133">Transmembrane helix</keyword>
<dbReference type="GO" id="GO:0005886">
    <property type="term" value="C:plasma membrane"/>
    <property type="evidence" value="ECO:0007669"/>
    <property type="project" value="TreeGrafter"/>
</dbReference>
<dbReference type="GO" id="GO:0015628">
    <property type="term" value="P:protein secretion by the type II secretion system"/>
    <property type="evidence" value="ECO:0007669"/>
    <property type="project" value="TreeGrafter"/>
</dbReference>
<dbReference type="PANTHER" id="PTHR30012">
    <property type="entry name" value="GENERAL SECRETION PATHWAY PROTEIN"/>
    <property type="match status" value="1"/>
</dbReference>
<dbReference type="AlphaFoldDB" id="A0AAE3BGS6"/>
<feature type="non-terminal residue" evidence="2">
    <location>
        <position position="100"/>
    </location>
</feature>
<dbReference type="Proteomes" id="UP000768524">
    <property type="component" value="Unassembled WGS sequence"/>
</dbReference>
<accession>A0AAE3BGS6</accession>
<evidence type="ECO:0000313" key="3">
    <source>
        <dbReference type="Proteomes" id="UP000768524"/>
    </source>
</evidence>
<dbReference type="EMBL" id="JACGEP010000148">
    <property type="protein sequence ID" value="MBN3053843.1"/>
    <property type="molecule type" value="Genomic_DNA"/>
</dbReference>
<evidence type="ECO:0000313" key="2">
    <source>
        <dbReference type="EMBL" id="MBN3053843.1"/>
    </source>
</evidence>
<sequence>VLMGMSVAVRTFGQWMLLALLAWFMAFLLMLGHEKRRISFNRRLLHLPLIGRIARGLNTARYSRTLIILIASAVPLLQAMRIRGDVISNDNSRHRLSLAT</sequence>